<protein>
    <submittedName>
        <fullName evidence="1">Uncharacterized protein</fullName>
    </submittedName>
</protein>
<organism evidence="1 2">
    <name type="scientific">Portunus trituberculatus</name>
    <name type="common">Swimming crab</name>
    <name type="synonym">Neptunus trituberculatus</name>
    <dbReference type="NCBI Taxonomy" id="210409"/>
    <lineage>
        <taxon>Eukaryota</taxon>
        <taxon>Metazoa</taxon>
        <taxon>Ecdysozoa</taxon>
        <taxon>Arthropoda</taxon>
        <taxon>Crustacea</taxon>
        <taxon>Multicrustacea</taxon>
        <taxon>Malacostraca</taxon>
        <taxon>Eumalacostraca</taxon>
        <taxon>Eucarida</taxon>
        <taxon>Decapoda</taxon>
        <taxon>Pleocyemata</taxon>
        <taxon>Brachyura</taxon>
        <taxon>Eubrachyura</taxon>
        <taxon>Portunoidea</taxon>
        <taxon>Portunidae</taxon>
        <taxon>Portuninae</taxon>
        <taxon>Portunus</taxon>
    </lineage>
</organism>
<evidence type="ECO:0000313" key="2">
    <source>
        <dbReference type="Proteomes" id="UP000324222"/>
    </source>
</evidence>
<keyword evidence="2" id="KW-1185">Reference proteome</keyword>
<accession>A0A5B7G3X8</accession>
<dbReference type="Proteomes" id="UP000324222">
    <property type="component" value="Unassembled WGS sequence"/>
</dbReference>
<reference evidence="1 2" key="1">
    <citation type="submission" date="2019-05" db="EMBL/GenBank/DDBJ databases">
        <title>Another draft genome of Portunus trituberculatus and its Hox gene families provides insights of decapod evolution.</title>
        <authorList>
            <person name="Jeong J.-H."/>
            <person name="Song I."/>
            <person name="Kim S."/>
            <person name="Choi T."/>
            <person name="Kim D."/>
            <person name="Ryu S."/>
            <person name="Kim W."/>
        </authorList>
    </citation>
    <scope>NUCLEOTIDE SEQUENCE [LARGE SCALE GENOMIC DNA]</scope>
    <source>
        <tissue evidence="1">Muscle</tissue>
    </source>
</reference>
<evidence type="ECO:0000313" key="1">
    <source>
        <dbReference type="EMBL" id="MPC52297.1"/>
    </source>
</evidence>
<dbReference type="EMBL" id="VSRR010010763">
    <property type="protein sequence ID" value="MPC52297.1"/>
    <property type="molecule type" value="Genomic_DNA"/>
</dbReference>
<dbReference type="AlphaFoldDB" id="A0A5B7G3X8"/>
<comment type="caution">
    <text evidence="1">The sequence shown here is derived from an EMBL/GenBank/DDBJ whole genome shotgun (WGS) entry which is preliminary data.</text>
</comment>
<gene>
    <name evidence="1" type="ORF">E2C01_046161</name>
</gene>
<name>A0A5B7G3X8_PORTR</name>
<proteinExistence type="predicted"/>
<sequence>MRGQAGSSGLWGDPPRTKVAKYYIVDSTRCQPPQRPAHHCLAPSVAYNSSVQDINKSHQTLLFSRGDLTKDC</sequence>